<reference evidence="3 4" key="1">
    <citation type="journal article" date="2021" name="Genome Biol. Evol.">
        <title>The evolution of interdependence in a four-way mealybug symbiosis.</title>
        <authorList>
            <person name="Garber A.I."/>
            <person name="Kupper M."/>
            <person name="Laetsch D.R."/>
            <person name="Weldon S.R."/>
            <person name="Ladinsky M.S."/>
            <person name="Bjorkman P.J."/>
            <person name="McCutcheon J.P."/>
        </authorList>
    </citation>
    <scope>NUCLEOTIDE SEQUENCE [LARGE SCALE GENOMIC DNA]</scope>
    <source>
        <strain evidence="3">SOD</strain>
    </source>
</reference>
<dbReference type="CDD" id="cd03789">
    <property type="entry name" value="GT9_LPS_heptosyltransferase"/>
    <property type="match status" value="1"/>
</dbReference>
<dbReference type="InterPro" id="IPR002201">
    <property type="entry name" value="Glyco_trans_9"/>
</dbReference>
<dbReference type="PANTHER" id="PTHR30160:SF1">
    <property type="entry name" value="LIPOPOLYSACCHARIDE 1,2-N-ACETYLGLUCOSAMINETRANSFERASE-RELATED"/>
    <property type="match status" value="1"/>
</dbReference>
<evidence type="ECO:0000313" key="4">
    <source>
        <dbReference type="Proteomes" id="UP000811282"/>
    </source>
</evidence>
<comment type="caution">
    <text evidence="3">The sequence shown here is derived from an EMBL/GenBank/DDBJ whole genome shotgun (WGS) entry which is preliminary data.</text>
</comment>
<proteinExistence type="predicted"/>
<accession>A0ABS5Y8W1</accession>
<evidence type="ECO:0000313" key="3">
    <source>
        <dbReference type="EMBL" id="MBT9431440.1"/>
    </source>
</evidence>
<dbReference type="NCBIfam" id="TIGR02201">
    <property type="entry name" value="heptsyl_trn_III"/>
    <property type="match status" value="1"/>
</dbReference>
<evidence type="ECO:0000256" key="1">
    <source>
        <dbReference type="ARBA" id="ARBA00022676"/>
    </source>
</evidence>
<name>A0ABS5Y8W1_9GAMM</name>
<organism evidence="3 4">
    <name type="scientific">Candidatus Sodalis endolongispinus</name>
    <dbReference type="NCBI Taxonomy" id="2812662"/>
    <lineage>
        <taxon>Bacteria</taxon>
        <taxon>Pseudomonadati</taxon>
        <taxon>Pseudomonadota</taxon>
        <taxon>Gammaproteobacteria</taxon>
        <taxon>Enterobacterales</taxon>
        <taxon>Bruguierivoracaceae</taxon>
        <taxon>Sodalis</taxon>
    </lineage>
</organism>
<gene>
    <name evidence="3" type="primary">rfaQ</name>
    <name evidence="3" type="ORF">JZM24_03410</name>
</gene>
<keyword evidence="2" id="KW-0808">Transferase</keyword>
<dbReference type="Gene3D" id="3.40.50.2000">
    <property type="entry name" value="Glycogen Phosphorylase B"/>
    <property type="match status" value="2"/>
</dbReference>
<dbReference type="EMBL" id="JAFJYC010000001">
    <property type="protein sequence ID" value="MBT9431440.1"/>
    <property type="molecule type" value="Genomic_DNA"/>
</dbReference>
<protein>
    <submittedName>
        <fullName evidence="3">Lipopolysaccharide heptosyltransferase III</fullName>
    </submittedName>
</protein>
<sequence>MPTRHDVTPAVPRKILLIKLRHHGDMILTTPVINNLRQHYPAAEIDVLLYQETAPMLAHHPAIAHIHVVDRQWKKQGLLRQLKQEYALAQTLRARHYDLVINLADQWRSAIVALLSVAAQRIGFDYTKRRSFLWRLAHNHLVTTANHARLHTVEQNLSILDPLNLAITDRRSSMYYAAADKASGETKLCEQGVTGDYIVIQPTSRWLYKCWDDAKMAQLIDGLASSRLPVVLTAAPDEHERQMVAHIISLCRGVKPINLAGQLSLAQLAAVIDGARLFIGVDSAPMHMAAALNTPCVALFGPTKLQHWRPWSEKSTVLWAGDYAELPDPDTIDTQTRQRYLSAIPLEPVLAAAMSYLSAPMPAARRESAP</sequence>
<dbReference type="InterPro" id="IPR011916">
    <property type="entry name" value="LipoPS_heptosylTferase-III"/>
</dbReference>
<dbReference type="InterPro" id="IPR051199">
    <property type="entry name" value="LPS_LOS_Heptosyltrfase"/>
</dbReference>
<keyword evidence="4" id="KW-1185">Reference proteome</keyword>
<dbReference type="Pfam" id="PF01075">
    <property type="entry name" value="Glyco_transf_9"/>
    <property type="match status" value="1"/>
</dbReference>
<dbReference type="SUPFAM" id="SSF53756">
    <property type="entry name" value="UDP-Glycosyltransferase/glycogen phosphorylase"/>
    <property type="match status" value="1"/>
</dbReference>
<dbReference type="PANTHER" id="PTHR30160">
    <property type="entry name" value="TETRAACYLDISACCHARIDE 4'-KINASE-RELATED"/>
    <property type="match status" value="1"/>
</dbReference>
<dbReference type="Proteomes" id="UP000811282">
    <property type="component" value="Unassembled WGS sequence"/>
</dbReference>
<evidence type="ECO:0000256" key="2">
    <source>
        <dbReference type="ARBA" id="ARBA00022679"/>
    </source>
</evidence>
<dbReference type="RefSeq" id="WP_215668567.1">
    <property type="nucleotide sequence ID" value="NZ_JAFJYC010000001.1"/>
</dbReference>
<keyword evidence="1" id="KW-0328">Glycosyltransferase</keyword>